<dbReference type="PRINTS" id="PR00368">
    <property type="entry name" value="FADPNR"/>
</dbReference>
<keyword evidence="8" id="KW-1185">Reference proteome</keyword>
<dbReference type="GO" id="GO:0005737">
    <property type="term" value="C:cytoplasm"/>
    <property type="evidence" value="ECO:0007669"/>
    <property type="project" value="TreeGrafter"/>
</dbReference>
<dbReference type="InterPro" id="IPR016156">
    <property type="entry name" value="FAD/NAD-linked_Rdtase_dimer_sf"/>
</dbReference>
<reference evidence="7 8" key="1">
    <citation type="submission" date="2019-01" db="EMBL/GenBank/DDBJ databases">
        <title>Nocardioides guangzhouensis sp. nov., an actinobacterium isolated from soil.</title>
        <authorList>
            <person name="Fu Y."/>
            <person name="Cai Y."/>
            <person name="Lin Z."/>
            <person name="Chen P."/>
        </authorList>
    </citation>
    <scope>NUCLEOTIDE SEQUENCE [LARGE SCALE GENOMIC DNA]</scope>
    <source>
        <strain evidence="7 8">130</strain>
    </source>
</reference>
<evidence type="ECO:0000259" key="5">
    <source>
        <dbReference type="Pfam" id="PF07992"/>
    </source>
</evidence>
<dbReference type="AlphaFoldDB" id="A0A4Q4ZFK2"/>
<feature type="domain" description="Reductase C-terminal" evidence="6">
    <location>
        <begin position="315"/>
        <end position="396"/>
    </location>
</feature>
<dbReference type="SUPFAM" id="SSF51905">
    <property type="entry name" value="FAD/NAD(P)-binding domain"/>
    <property type="match status" value="1"/>
</dbReference>
<keyword evidence="4" id="KW-0560">Oxidoreductase</keyword>
<dbReference type="GO" id="GO:0016651">
    <property type="term" value="F:oxidoreductase activity, acting on NAD(P)H"/>
    <property type="evidence" value="ECO:0007669"/>
    <property type="project" value="TreeGrafter"/>
</dbReference>
<protein>
    <submittedName>
        <fullName evidence="7">NAD(P)/FAD-dependent oxidoreductase</fullName>
    </submittedName>
</protein>
<sequence>MNIVVIGGGLAGANAVEELRAQGYTDDITLLGAEPHPPYERPPLSKGVLLGNDEPDSVFVHDAQWYGDQHVDLRTGSAVTSLDLDGRKVSVGGEELHYDRLLVATGAQPRHLPAVDRSGAEVLYLRTIEDSLLLKSRLSGNVLVVGAGWVGLEVAAAARLAGAEVTVVETAELPLLGVLGPEVAPLFAELHRGHGVDLRLSTSVESVEHGAGRTRVRLSDGHEVDPDLVVVGIGAVPSVELAATAGLEVDNGVLVDAALRTANQDVFAAGDVANHDHPVLGRRIRVEHWDTAINQGKHVARVMLGSDEPYTALPYFFTDQYDLGMEYVGTLGPEGYDEVVVRRNDDGKPSTFLWIQADRVVAGMHIDDWDAIDHLRSAVGSKATAAHRDPDVPLADAVSG</sequence>
<dbReference type="SUPFAM" id="SSF55424">
    <property type="entry name" value="FAD/NAD-linked reductases, dimerisation (C-terminal) domain"/>
    <property type="match status" value="1"/>
</dbReference>
<dbReference type="RefSeq" id="WP_134716023.1">
    <property type="nucleotide sequence ID" value="NZ_SDKM01000009.1"/>
</dbReference>
<evidence type="ECO:0000313" key="8">
    <source>
        <dbReference type="Proteomes" id="UP000295198"/>
    </source>
</evidence>
<dbReference type="InterPro" id="IPR023753">
    <property type="entry name" value="FAD/NAD-binding_dom"/>
</dbReference>
<comment type="caution">
    <text evidence="7">The sequence shown here is derived from an EMBL/GenBank/DDBJ whole genome shotgun (WGS) entry which is preliminary data.</text>
</comment>
<gene>
    <name evidence="7" type="ORF">EKO23_08115</name>
</gene>
<evidence type="ECO:0000259" key="6">
    <source>
        <dbReference type="Pfam" id="PF14759"/>
    </source>
</evidence>
<accession>A0A4Q4ZFK2</accession>
<keyword evidence="2" id="KW-0285">Flavoprotein</keyword>
<comment type="cofactor">
    <cofactor evidence="1">
        <name>FAD</name>
        <dbReference type="ChEBI" id="CHEBI:57692"/>
    </cofactor>
</comment>
<evidence type="ECO:0000256" key="3">
    <source>
        <dbReference type="ARBA" id="ARBA00022827"/>
    </source>
</evidence>
<dbReference type="InterPro" id="IPR050446">
    <property type="entry name" value="FAD-oxidoreductase/Apoptosis"/>
</dbReference>
<organism evidence="7 8">
    <name type="scientific">Nocardioides guangzhouensis</name>
    <dbReference type="NCBI Taxonomy" id="2497878"/>
    <lineage>
        <taxon>Bacteria</taxon>
        <taxon>Bacillati</taxon>
        <taxon>Actinomycetota</taxon>
        <taxon>Actinomycetes</taxon>
        <taxon>Propionibacteriales</taxon>
        <taxon>Nocardioidaceae</taxon>
        <taxon>Nocardioides</taxon>
    </lineage>
</organism>
<dbReference type="OrthoDB" id="3568330at2"/>
<evidence type="ECO:0000313" key="7">
    <source>
        <dbReference type="EMBL" id="RYP86922.1"/>
    </source>
</evidence>
<evidence type="ECO:0000256" key="1">
    <source>
        <dbReference type="ARBA" id="ARBA00001974"/>
    </source>
</evidence>
<name>A0A4Q4ZFK2_9ACTN</name>
<evidence type="ECO:0000256" key="2">
    <source>
        <dbReference type="ARBA" id="ARBA00022630"/>
    </source>
</evidence>
<dbReference type="Gene3D" id="3.30.390.30">
    <property type="match status" value="1"/>
</dbReference>
<feature type="domain" description="FAD/NAD(P)-binding" evidence="5">
    <location>
        <begin position="1"/>
        <end position="296"/>
    </location>
</feature>
<dbReference type="EMBL" id="SDKM01000009">
    <property type="protein sequence ID" value="RYP86922.1"/>
    <property type="molecule type" value="Genomic_DNA"/>
</dbReference>
<dbReference type="PANTHER" id="PTHR43557">
    <property type="entry name" value="APOPTOSIS-INDUCING FACTOR 1"/>
    <property type="match status" value="1"/>
</dbReference>
<proteinExistence type="predicted"/>
<evidence type="ECO:0000256" key="4">
    <source>
        <dbReference type="ARBA" id="ARBA00023002"/>
    </source>
</evidence>
<dbReference type="Pfam" id="PF07992">
    <property type="entry name" value="Pyr_redox_2"/>
    <property type="match status" value="1"/>
</dbReference>
<dbReference type="InterPro" id="IPR028202">
    <property type="entry name" value="Reductase_C"/>
</dbReference>
<dbReference type="PRINTS" id="PR00411">
    <property type="entry name" value="PNDRDTASEI"/>
</dbReference>
<dbReference type="Proteomes" id="UP000295198">
    <property type="component" value="Unassembled WGS sequence"/>
</dbReference>
<dbReference type="PANTHER" id="PTHR43557:SF2">
    <property type="entry name" value="RIESKE DOMAIN-CONTAINING PROTEIN-RELATED"/>
    <property type="match status" value="1"/>
</dbReference>
<keyword evidence="3" id="KW-0274">FAD</keyword>
<dbReference type="Gene3D" id="3.50.50.60">
    <property type="entry name" value="FAD/NAD(P)-binding domain"/>
    <property type="match status" value="2"/>
</dbReference>
<dbReference type="InterPro" id="IPR036188">
    <property type="entry name" value="FAD/NAD-bd_sf"/>
</dbReference>
<dbReference type="Pfam" id="PF14759">
    <property type="entry name" value="Reductase_C"/>
    <property type="match status" value="1"/>
</dbReference>